<gene>
    <name evidence="2" type="ORF">C3H48_08155</name>
</gene>
<dbReference type="RefSeq" id="WP_193551815.1">
    <property type="nucleotide sequence ID" value="NZ_PRCE01000092.1"/>
</dbReference>
<proteinExistence type="predicted"/>
<feature type="non-terminal residue" evidence="2">
    <location>
        <position position="1"/>
    </location>
</feature>
<comment type="caution">
    <text evidence="2">The sequence shown here is derived from an EMBL/GenBank/DDBJ whole genome shotgun (WGS) entry which is preliminary data.</text>
</comment>
<dbReference type="Pfam" id="PF02602">
    <property type="entry name" value="HEM4"/>
    <property type="match status" value="1"/>
</dbReference>
<evidence type="ECO:0000259" key="1">
    <source>
        <dbReference type="Pfam" id="PF02602"/>
    </source>
</evidence>
<dbReference type="GO" id="GO:0004852">
    <property type="term" value="F:uroporphyrinogen-III synthase activity"/>
    <property type="evidence" value="ECO:0007669"/>
    <property type="project" value="InterPro"/>
</dbReference>
<dbReference type="AlphaFoldDB" id="A0A431FVQ4"/>
<accession>A0A431FVQ4</accession>
<organism evidence="2 3">
    <name type="scientific">Campylobacter jejuni</name>
    <dbReference type="NCBI Taxonomy" id="197"/>
    <lineage>
        <taxon>Bacteria</taxon>
        <taxon>Pseudomonadati</taxon>
        <taxon>Campylobacterota</taxon>
        <taxon>Epsilonproteobacteria</taxon>
        <taxon>Campylobacterales</taxon>
        <taxon>Campylobacteraceae</taxon>
        <taxon>Campylobacter</taxon>
    </lineage>
</organism>
<dbReference type="GO" id="GO:0033014">
    <property type="term" value="P:tetrapyrrole biosynthetic process"/>
    <property type="evidence" value="ECO:0007669"/>
    <property type="project" value="InterPro"/>
</dbReference>
<evidence type="ECO:0000313" key="3">
    <source>
        <dbReference type="Proteomes" id="UP000286791"/>
    </source>
</evidence>
<sequence length="122" mass="14009">GKDLFLEFKEELKTQKCLYLRAKNIVSTLNLDLKNAGVDLDEMIVYENVFKKGDKKLTHPAIFIFTSPLSVENFLKFYSLKEEDKVVVIGQSTAKKLLNFKNLYICENQSLLECVKLAKTLV</sequence>
<reference evidence="2 3" key="1">
    <citation type="journal article" date="2019" name="Appl. Environ. Microbiol.">
        <title>Population genetics and characterization of Campylobacter jejuni isolates in western jackdaws and game birds in Finland.</title>
        <authorList>
            <person name="Kovanen S."/>
            <person name="Rossi M."/>
            <person name="Pohja-Mykra M."/>
            <person name="Nieminen T."/>
            <person name="Raunio-Saarnisto M."/>
            <person name="Sauvala M."/>
            <person name="Fredriksson-Ahomaa M."/>
            <person name="Hanninen M.L."/>
            <person name="Kivisto R."/>
        </authorList>
    </citation>
    <scope>NUCLEOTIDE SEQUENCE [LARGE SCALE GENOMIC DNA]</scope>
    <source>
        <strain evidence="2 3">CB304</strain>
    </source>
</reference>
<dbReference type="Gene3D" id="3.40.50.10090">
    <property type="match status" value="1"/>
</dbReference>
<dbReference type="SUPFAM" id="SSF69618">
    <property type="entry name" value="HemD-like"/>
    <property type="match status" value="1"/>
</dbReference>
<protein>
    <submittedName>
        <fullName evidence="2">Uroporphyrinogen-III synthase</fullName>
    </submittedName>
</protein>
<dbReference type="InterPro" id="IPR003754">
    <property type="entry name" value="4pyrrol_synth_uPrphyn_synth"/>
</dbReference>
<name>A0A431FVQ4_CAMJU</name>
<dbReference type="Proteomes" id="UP000286791">
    <property type="component" value="Unassembled WGS sequence"/>
</dbReference>
<evidence type="ECO:0000313" key="2">
    <source>
        <dbReference type="EMBL" id="RTJ97627.1"/>
    </source>
</evidence>
<dbReference type="EMBL" id="PRCE01000092">
    <property type="protein sequence ID" value="RTJ97627.1"/>
    <property type="molecule type" value="Genomic_DNA"/>
</dbReference>
<feature type="domain" description="Tetrapyrrole biosynthesis uroporphyrinogen III synthase" evidence="1">
    <location>
        <begin position="2"/>
        <end position="110"/>
    </location>
</feature>
<dbReference type="InterPro" id="IPR036108">
    <property type="entry name" value="4pyrrol_syn_uPrphyn_synt_sf"/>
</dbReference>